<dbReference type="InterPro" id="IPR040442">
    <property type="entry name" value="Pyrv_kinase-like_dom_sf"/>
</dbReference>
<dbReference type="PIRSF" id="PIRSF015582">
    <property type="entry name" value="Cit_lyase_B"/>
    <property type="match status" value="1"/>
</dbReference>
<evidence type="ECO:0000313" key="5">
    <source>
        <dbReference type="EMBL" id="MFD2420182.1"/>
    </source>
</evidence>
<dbReference type="PANTHER" id="PTHR32308">
    <property type="entry name" value="LYASE BETA SUBUNIT, PUTATIVE (AFU_ORTHOLOGUE AFUA_4G13030)-RELATED"/>
    <property type="match status" value="1"/>
</dbReference>
<keyword evidence="2" id="KW-0479">Metal-binding</keyword>
<keyword evidence="5" id="KW-0456">Lyase</keyword>
<evidence type="ECO:0000256" key="3">
    <source>
        <dbReference type="ARBA" id="ARBA00022842"/>
    </source>
</evidence>
<comment type="cofactor">
    <cofactor evidence="1">
        <name>Mg(2+)</name>
        <dbReference type="ChEBI" id="CHEBI:18420"/>
    </cofactor>
</comment>
<dbReference type="InterPro" id="IPR015813">
    <property type="entry name" value="Pyrv/PenolPyrv_kinase-like_dom"/>
</dbReference>
<dbReference type="EMBL" id="JBHUKR010000017">
    <property type="protein sequence ID" value="MFD2420182.1"/>
    <property type="molecule type" value="Genomic_DNA"/>
</dbReference>
<dbReference type="Pfam" id="PF03328">
    <property type="entry name" value="HpcH_HpaI"/>
    <property type="match status" value="1"/>
</dbReference>
<evidence type="ECO:0000256" key="2">
    <source>
        <dbReference type="ARBA" id="ARBA00022723"/>
    </source>
</evidence>
<organism evidence="5 6">
    <name type="scientific">Amycolatopsis pigmentata</name>
    <dbReference type="NCBI Taxonomy" id="450801"/>
    <lineage>
        <taxon>Bacteria</taxon>
        <taxon>Bacillati</taxon>
        <taxon>Actinomycetota</taxon>
        <taxon>Actinomycetes</taxon>
        <taxon>Pseudonocardiales</taxon>
        <taxon>Pseudonocardiaceae</taxon>
        <taxon>Amycolatopsis</taxon>
    </lineage>
</organism>
<gene>
    <name evidence="5" type="ORF">ACFSXZ_28015</name>
</gene>
<dbReference type="RefSeq" id="WP_378268210.1">
    <property type="nucleotide sequence ID" value="NZ_JBHUKR010000017.1"/>
</dbReference>
<dbReference type="InterPro" id="IPR005000">
    <property type="entry name" value="Aldolase/citrate-lyase_domain"/>
</dbReference>
<keyword evidence="6" id="KW-1185">Reference proteome</keyword>
<comment type="caution">
    <text evidence="5">The sequence shown here is derived from an EMBL/GenBank/DDBJ whole genome shotgun (WGS) entry which is preliminary data.</text>
</comment>
<accession>A0ABW5G394</accession>
<reference evidence="6" key="1">
    <citation type="journal article" date="2019" name="Int. J. Syst. Evol. Microbiol.">
        <title>The Global Catalogue of Microorganisms (GCM) 10K type strain sequencing project: providing services to taxonomists for standard genome sequencing and annotation.</title>
        <authorList>
            <consortium name="The Broad Institute Genomics Platform"/>
            <consortium name="The Broad Institute Genome Sequencing Center for Infectious Disease"/>
            <person name="Wu L."/>
            <person name="Ma J."/>
        </authorList>
    </citation>
    <scope>NUCLEOTIDE SEQUENCE [LARGE SCALE GENOMIC DNA]</scope>
    <source>
        <strain evidence="6">CGMCC 4.7645</strain>
    </source>
</reference>
<dbReference type="PANTHER" id="PTHR32308:SF10">
    <property type="entry name" value="CITRATE LYASE SUBUNIT BETA"/>
    <property type="match status" value="1"/>
</dbReference>
<protein>
    <submittedName>
        <fullName evidence="5">HpcH/HpaI aldolase/citrate lyase family protein</fullName>
    </submittedName>
</protein>
<dbReference type="GO" id="GO:0016829">
    <property type="term" value="F:lyase activity"/>
    <property type="evidence" value="ECO:0007669"/>
    <property type="project" value="UniProtKB-KW"/>
</dbReference>
<evidence type="ECO:0000256" key="1">
    <source>
        <dbReference type="ARBA" id="ARBA00001946"/>
    </source>
</evidence>
<evidence type="ECO:0000259" key="4">
    <source>
        <dbReference type="Pfam" id="PF03328"/>
    </source>
</evidence>
<dbReference type="InterPro" id="IPR011206">
    <property type="entry name" value="Citrate_lyase_beta/mcl1/mcl2"/>
</dbReference>
<sequence>MLDLDWAPGPAWLFCPADRPERYAKALTAADVVILDLEDAVAPANKAAARDALRGLVTDGAFDAERTVVRINAAGSPQHDPDVRLAAELDLPRLMLAKAEHVPSVTALAHHVVALLETPRGIEYAADLARAANVIGVMWGADDLVAGLGGTASRRPDGTYSDVARYARSRALVAAKAHGRLALDAVYMDIGDTAGLAAECDDAVAVGFDVKVAIHPKQVATIRASYVPTADRVDWARRLFAHVGEDRGVTTFEGRMVDGPIYAQAERVLRLADATRDR</sequence>
<evidence type="ECO:0000313" key="6">
    <source>
        <dbReference type="Proteomes" id="UP001597417"/>
    </source>
</evidence>
<dbReference type="Gene3D" id="3.20.20.60">
    <property type="entry name" value="Phosphoenolpyruvate-binding domains"/>
    <property type="match status" value="1"/>
</dbReference>
<dbReference type="Proteomes" id="UP001597417">
    <property type="component" value="Unassembled WGS sequence"/>
</dbReference>
<name>A0ABW5G394_9PSEU</name>
<dbReference type="SUPFAM" id="SSF51621">
    <property type="entry name" value="Phosphoenolpyruvate/pyruvate domain"/>
    <property type="match status" value="1"/>
</dbReference>
<feature type="domain" description="HpcH/HpaI aldolase/citrate lyase" evidence="4">
    <location>
        <begin position="13"/>
        <end position="216"/>
    </location>
</feature>
<proteinExistence type="predicted"/>
<keyword evidence="3" id="KW-0460">Magnesium</keyword>